<feature type="binding site" evidence="7 8">
    <location>
        <position position="26"/>
    </location>
    <ligand>
        <name>S-adenosyl-L-methionine</name>
        <dbReference type="ChEBI" id="CHEBI:59789"/>
    </ligand>
</feature>
<dbReference type="GO" id="GO:0003723">
    <property type="term" value="F:RNA binding"/>
    <property type="evidence" value="ECO:0007669"/>
    <property type="project" value="UniProtKB-UniRule"/>
</dbReference>
<evidence type="ECO:0000256" key="5">
    <source>
        <dbReference type="ARBA" id="ARBA00022691"/>
    </source>
</evidence>
<evidence type="ECO:0000313" key="11">
    <source>
        <dbReference type="Proteomes" id="UP000269352"/>
    </source>
</evidence>
<keyword evidence="6 7" id="KW-0694">RNA-binding</keyword>
<sequence>MVAENVLPEIISAAEISPADTVLEIGMGTGILTAALAKRAGQVISVEIDRELYAEYAPRVAIYPNVRVICGDFLREAEDIFRSARGRLKVIANIPYYITTPILEKLLEYRARLSTVVLMVQKEVAERICAAPCSGAYGSLTIFLRYYADARLICLVTPECFRPRPQVDSAVLRLDIRPELKYQPLSEKRFFNIVRGAFWGRRKTLRNTLKQAPYTHYTAAMLAKLERETGLDLNRRGETLSIEEFVHLANVDFASETI</sequence>
<dbReference type="PANTHER" id="PTHR11727">
    <property type="entry name" value="DIMETHYLADENOSINE TRANSFERASE"/>
    <property type="match status" value="1"/>
</dbReference>
<keyword evidence="2 7" id="KW-0698">rRNA processing</keyword>
<gene>
    <name evidence="7 10" type="primary">ksgA</name>
    <name evidence="7" type="synonym">rsmA</name>
    <name evidence="10" type="ORF">NO1_0455</name>
</gene>
<comment type="similarity">
    <text evidence="7">Belongs to the class I-like SAM-binding methyltransferase superfamily. rRNA adenine N(6)-methyltransferase family. RsmA subfamily.</text>
</comment>
<feature type="binding site" evidence="7 8">
    <location>
        <position position="93"/>
    </location>
    <ligand>
        <name>S-adenosyl-L-methionine</name>
        <dbReference type="ChEBI" id="CHEBI:59789"/>
    </ligand>
</feature>
<dbReference type="SUPFAM" id="SSF53335">
    <property type="entry name" value="S-adenosyl-L-methionine-dependent methyltransferases"/>
    <property type="match status" value="1"/>
</dbReference>
<dbReference type="Proteomes" id="UP000269352">
    <property type="component" value="Unassembled WGS sequence"/>
</dbReference>
<dbReference type="InterPro" id="IPR020598">
    <property type="entry name" value="rRNA_Ade_methylase_Trfase_N"/>
</dbReference>
<keyword evidence="3 7" id="KW-0489">Methyltransferase</keyword>
<dbReference type="AlphaFoldDB" id="A0A388TBA7"/>
<keyword evidence="5 7" id="KW-0949">S-adenosyl-L-methionine</keyword>
<protein>
    <recommendedName>
        <fullName evidence="7">Ribosomal RNA small subunit methyltransferase A</fullName>
        <ecNumber evidence="7">2.1.1.182</ecNumber>
    </recommendedName>
    <alternativeName>
        <fullName evidence="7">16S rRNA (adenine(1518)-N(6)/adenine(1519)-N(6))-dimethyltransferase</fullName>
    </alternativeName>
    <alternativeName>
        <fullName evidence="7">16S rRNA dimethyladenosine transferase</fullName>
    </alternativeName>
    <alternativeName>
        <fullName evidence="7">16S rRNA dimethylase</fullName>
    </alternativeName>
    <alternativeName>
        <fullName evidence="7">S-adenosylmethionine-6-N', N'-adenosyl(rRNA) dimethyltransferase</fullName>
    </alternativeName>
</protein>
<evidence type="ECO:0000256" key="8">
    <source>
        <dbReference type="PROSITE-ProRule" id="PRU01026"/>
    </source>
</evidence>
<evidence type="ECO:0000313" key="10">
    <source>
        <dbReference type="EMBL" id="GBR73000.1"/>
    </source>
</evidence>
<dbReference type="SMART" id="SM00650">
    <property type="entry name" value="rADc"/>
    <property type="match status" value="1"/>
</dbReference>
<feature type="binding site" evidence="8">
    <location>
        <position position="1"/>
    </location>
    <ligand>
        <name>S-adenosyl-L-methionine</name>
        <dbReference type="ChEBI" id="CHEBI:59789"/>
    </ligand>
</feature>
<dbReference type="InterPro" id="IPR011530">
    <property type="entry name" value="rRNA_adenine_dimethylase"/>
</dbReference>
<comment type="caution">
    <text evidence="10">The sequence shown here is derived from an EMBL/GenBank/DDBJ whole genome shotgun (WGS) entry which is preliminary data.</text>
</comment>
<dbReference type="EC" id="2.1.1.182" evidence="7"/>
<reference evidence="10 11" key="1">
    <citation type="journal article" date="2019" name="ISME J.">
        <title>Genome analyses of uncultured TG2/ZB3 bacteria in 'Margulisbacteria' specifically attached to ectosymbiotic spirochetes of protists in the termite gut.</title>
        <authorList>
            <person name="Utami Y.D."/>
            <person name="Kuwahara H."/>
            <person name="Igai K."/>
            <person name="Murakami T."/>
            <person name="Sugaya K."/>
            <person name="Morikawa T."/>
            <person name="Nagura Y."/>
            <person name="Yuki M."/>
            <person name="Deevong P."/>
            <person name="Inoue T."/>
            <person name="Kihara K."/>
            <person name="Lo N."/>
            <person name="Yamada A."/>
            <person name="Ohkuma M."/>
            <person name="Hongoh Y."/>
        </authorList>
    </citation>
    <scope>NUCLEOTIDE SEQUENCE [LARGE SCALE GENOMIC DNA]</scope>
    <source>
        <strain evidence="10">NkOx7-01</strain>
    </source>
</reference>
<comment type="subcellular location">
    <subcellularLocation>
        <location evidence="7">Cytoplasm</location>
    </subcellularLocation>
</comment>
<evidence type="ECO:0000256" key="1">
    <source>
        <dbReference type="ARBA" id="ARBA00022490"/>
    </source>
</evidence>
<dbReference type="PANTHER" id="PTHR11727:SF7">
    <property type="entry name" value="DIMETHYLADENOSINE TRANSFERASE-RELATED"/>
    <property type="match status" value="1"/>
</dbReference>
<feature type="binding site" evidence="7 8">
    <location>
        <position position="72"/>
    </location>
    <ligand>
        <name>S-adenosyl-L-methionine</name>
        <dbReference type="ChEBI" id="CHEBI:59789"/>
    </ligand>
</feature>
<comment type="function">
    <text evidence="7">Specifically dimethylates two adjacent adenosines (A1518 and A1519) in the loop of a conserved hairpin near the 3'-end of 16S rRNA in the 30S particle. May play a critical role in biogenesis of 30S subunits.</text>
</comment>
<feature type="binding site" evidence="7 8">
    <location>
        <position position="47"/>
    </location>
    <ligand>
        <name>S-adenosyl-L-methionine</name>
        <dbReference type="ChEBI" id="CHEBI:59789"/>
    </ligand>
</feature>
<dbReference type="EMBL" id="BGZN01000004">
    <property type="protein sequence ID" value="GBR73000.1"/>
    <property type="molecule type" value="Genomic_DNA"/>
</dbReference>
<dbReference type="InterPro" id="IPR029063">
    <property type="entry name" value="SAM-dependent_MTases_sf"/>
</dbReference>
<dbReference type="GO" id="GO:0052908">
    <property type="term" value="F:16S rRNA (adenine(1518)-N(6)/adenine(1519)-N(6))-dimethyltransferase activity"/>
    <property type="evidence" value="ECO:0007669"/>
    <property type="project" value="UniProtKB-EC"/>
</dbReference>
<comment type="catalytic activity">
    <reaction evidence="7">
        <text>adenosine(1518)/adenosine(1519) in 16S rRNA + 4 S-adenosyl-L-methionine = N(6)-dimethyladenosine(1518)/N(6)-dimethyladenosine(1519) in 16S rRNA + 4 S-adenosyl-L-homocysteine + 4 H(+)</text>
        <dbReference type="Rhea" id="RHEA:19609"/>
        <dbReference type="Rhea" id="RHEA-COMP:10232"/>
        <dbReference type="Rhea" id="RHEA-COMP:10233"/>
        <dbReference type="ChEBI" id="CHEBI:15378"/>
        <dbReference type="ChEBI" id="CHEBI:57856"/>
        <dbReference type="ChEBI" id="CHEBI:59789"/>
        <dbReference type="ChEBI" id="CHEBI:74411"/>
        <dbReference type="ChEBI" id="CHEBI:74493"/>
        <dbReference type="EC" id="2.1.1.182"/>
    </reaction>
</comment>
<dbReference type="Gene3D" id="3.40.50.150">
    <property type="entry name" value="Vaccinia Virus protein VP39"/>
    <property type="match status" value="1"/>
</dbReference>
<dbReference type="NCBIfam" id="TIGR00755">
    <property type="entry name" value="ksgA"/>
    <property type="match status" value="1"/>
</dbReference>
<dbReference type="InterPro" id="IPR023165">
    <property type="entry name" value="rRNA_Ade_diMease-like_C"/>
</dbReference>
<feature type="domain" description="Ribosomal RNA adenine methylase transferase N-terminal" evidence="9">
    <location>
        <begin position="6"/>
        <end position="178"/>
    </location>
</feature>
<comment type="caution">
    <text evidence="7 8">Lacks conserved residue(s) required for the propagation of feature annotation.</text>
</comment>
<evidence type="ECO:0000256" key="7">
    <source>
        <dbReference type="HAMAP-Rule" id="MF_00607"/>
    </source>
</evidence>
<evidence type="ECO:0000259" key="9">
    <source>
        <dbReference type="SMART" id="SM00650"/>
    </source>
</evidence>
<evidence type="ECO:0000256" key="3">
    <source>
        <dbReference type="ARBA" id="ARBA00022603"/>
    </source>
</evidence>
<dbReference type="PROSITE" id="PS51689">
    <property type="entry name" value="SAM_RNA_A_N6_MT"/>
    <property type="match status" value="1"/>
</dbReference>
<evidence type="ECO:0000256" key="6">
    <source>
        <dbReference type="ARBA" id="ARBA00022884"/>
    </source>
</evidence>
<keyword evidence="1 7" id="KW-0963">Cytoplasm</keyword>
<dbReference type="GO" id="GO:0005829">
    <property type="term" value="C:cytosol"/>
    <property type="evidence" value="ECO:0007669"/>
    <property type="project" value="TreeGrafter"/>
</dbReference>
<keyword evidence="4 7" id="KW-0808">Transferase</keyword>
<dbReference type="InterPro" id="IPR001737">
    <property type="entry name" value="KsgA/Erm"/>
</dbReference>
<keyword evidence="11" id="KW-1185">Reference proteome</keyword>
<organism evidence="10 11">
    <name type="scientific">Termititenax aidoneus</name>
    <dbReference type="NCBI Taxonomy" id="2218524"/>
    <lineage>
        <taxon>Bacteria</taxon>
        <taxon>Bacillati</taxon>
        <taxon>Candidatus Margulisiibacteriota</taxon>
        <taxon>Candidatus Termititenacia</taxon>
        <taxon>Candidatus Termititenacales</taxon>
        <taxon>Candidatus Termititenacaceae</taxon>
        <taxon>Candidatus Termititenax</taxon>
    </lineage>
</organism>
<dbReference type="CDD" id="cd02440">
    <property type="entry name" value="AdoMet_MTases"/>
    <property type="match status" value="1"/>
</dbReference>
<proteinExistence type="inferred from homology"/>
<dbReference type="HAMAP" id="MF_00607">
    <property type="entry name" value="16SrRNA_methyltr_A"/>
    <property type="match status" value="1"/>
</dbReference>
<name>A0A388TBA7_TERA1</name>
<accession>A0A388TBA7</accession>
<evidence type="ECO:0000256" key="2">
    <source>
        <dbReference type="ARBA" id="ARBA00022552"/>
    </source>
</evidence>
<dbReference type="Pfam" id="PF00398">
    <property type="entry name" value="RrnaAD"/>
    <property type="match status" value="1"/>
</dbReference>
<dbReference type="Gene3D" id="1.10.8.100">
    <property type="entry name" value="Ribosomal RNA adenine dimethylase-like, domain 2"/>
    <property type="match status" value="1"/>
</dbReference>
<evidence type="ECO:0000256" key="4">
    <source>
        <dbReference type="ARBA" id="ARBA00022679"/>
    </source>
</evidence>